<gene>
    <name evidence="7" type="ORF">MYP_4019</name>
</gene>
<dbReference type="Gene3D" id="1.10.1740.10">
    <property type="match status" value="1"/>
</dbReference>
<dbReference type="RefSeq" id="WP_045467236.1">
    <property type="nucleotide sequence ID" value="NZ_BBLT01000009.1"/>
</dbReference>
<evidence type="ECO:0000256" key="4">
    <source>
        <dbReference type="ARBA" id="ARBA00023125"/>
    </source>
</evidence>
<evidence type="ECO:0000256" key="1">
    <source>
        <dbReference type="ARBA" id="ARBA00010641"/>
    </source>
</evidence>
<comment type="similarity">
    <text evidence="1">Belongs to the sigma-70 factor family. ECF subfamily.</text>
</comment>
<dbReference type="InterPro" id="IPR013325">
    <property type="entry name" value="RNA_pol_sigma_r2"/>
</dbReference>
<dbReference type="GO" id="GO:0016987">
    <property type="term" value="F:sigma factor activity"/>
    <property type="evidence" value="ECO:0007669"/>
    <property type="project" value="UniProtKB-KW"/>
</dbReference>
<sequence>MNKIDSKIIECIQQGENDPVLAYLYEHTLKKVRRYVLQNNGSQEEASDIFQDAVVIFFNQVKQNKFNQQYGIDGFIFSVSRNLWIDKVRRDKRIQSKDLSLMESEYSDNSDHLGDLITKEKSSAMRLVFEKLDEKCQKILRFSIFEKLSMKEISEKMGYASENVAKTNNYRCKQYLQKLVNEDKNLLNLLKH</sequence>
<dbReference type="EMBL" id="BBLT01000009">
    <property type="protein sequence ID" value="GAL86789.1"/>
    <property type="molecule type" value="Genomic_DNA"/>
</dbReference>
<dbReference type="PANTHER" id="PTHR43133">
    <property type="entry name" value="RNA POLYMERASE ECF-TYPE SIGMA FACTO"/>
    <property type="match status" value="1"/>
</dbReference>
<dbReference type="OrthoDB" id="957546at2"/>
<evidence type="ECO:0000259" key="6">
    <source>
        <dbReference type="Pfam" id="PF04542"/>
    </source>
</evidence>
<keyword evidence="3" id="KW-0731">Sigma factor</keyword>
<organism evidence="7 8">
    <name type="scientific">Sporocytophaga myxococcoides</name>
    <dbReference type="NCBI Taxonomy" id="153721"/>
    <lineage>
        <taxon>Bacteria</taxon>
        <taxon>Pseudomonadati</taxon>
        <taxon>Bacteroidota</taxon>
        <taxon>Cytophagia</taxon>
        <taxon>Cytophagales</taxon>
        <taxon>Cytophagaceae</taxon>
        <taxon>Sporocytophaga</taxon>
    </lineage>
</organism>
<evidence type="ECO:0000313" key="7">
    <source>
        <dbReference type="EMBL" id="GAL86789.1"/>
    </source>
</evidence>
<name>A0A098LK12_9BACT</name>
<evidence type="ECO:0000256" key="5">
    <source>
        <dbReference type="ARBA" id="ARBA00023163"/>
    </source>
</evidence>
<accession>A0A098LK12</accession>
<dbReference type="Pfam" id="PF04542">
    <property type="entry name" value="Sigma70_r2"/>
    <property type="match status" value="1"/>
</dbReference>
<reference evidence="7 8" key="1">
    <citation type="submission" date="2014-09" db="EMBL/GenBank/DDBJ databases">
        <title>Sporocytophaga myxococcoides PG-01 genome sequencing.</title>
        <authorList>
            <person name="Liu L."/>
            <person name="Gao P.J."/>
            <person name="Chen G.J."/>
            <person name="Wang L.S."/>
        </authorList>
    </citation>
    <scope>NUCLEOTIDE SEQUENCE [LARGE SCALE GENOMIC DNA]</scope>
    <source>
        <strain evidence="7 8">PG-01</strain>
    </source>
</reference>
<keyword evidence="4" id="KW-0238">DNA-binding</keyword>
<dbReference type="SUPFAM" id="SSF88946">
    <property type="entry name" value="Sigma2 domain of RNA polymerase sigma factors"/>
    <property type="match status" value="1"/>
</dbReference>
<keyword evidence="8" id="KW-1185">Reference proteome</keyword>
<dbReference type="GO" id="GO:0006352">
    <property type="term" value="P:DNA-templated transcription initiation"/>
    <property type="evidence" value="ECO:0007669"/>
    <property type="project" value="InterPro"/>
</dbReference>
<proteinExistence type="inferred from homology"/>
<dbReference type="eggNOG" id="COG1595">
    <property type="taxonomic scope" value="Bacteria"/>
</dbReference>
<keyword evidence="2" id="KW-0805">Transcription regulation</keyword>
<evidence type="ECO:0000256" key="2">
    <source>
        <dbReference type="ARBA" id="ARBA00023015"/>
    </source>
</evidence>
<dbReference type="GO" id="GO:0003677">
    <property type="term" value="F:DNA binding"/>
    <property type="evidence" value="ECO:0007669"/>
    <property type="project" value="UniProtKB-KW"/>
</dbReference>
<dbReference type="InterPro" id="IPR036388">
    <property type="entry name" value="WH-like_DNA-bd_sf"/>
</dbReference>
<dbReference type="AlphaFoldDB" id="A0A098LK12"/>
<dbReference type="InterPro" id="IPR014284">
    <property type="entry name" value="RNA_pol_sigma-70_dom"/>
</dbReference>
<comment type="caution">
    <text evidence="7">The sequence shown here is derived from an EMBL/GenBank/DDBJ whole genome shotgun (WGS) entry which is preliminary data.</text>
</comment>
<dbReference type="NCBIfam" id="TIGR02937">
    <property type="entry name" value="sigma70-ECF"/>
    <property type="match status" value="1"/>
</dbReference>
<dbReference type="InterPro" id="IPR039425">
    <property type="entry name" value="RNA_pol_sigma-70-like"/>
</dbReference>
<feature type="domain" description="RNA polymerase sigma-70 region 2" evidence="6">
    <location>
        <begin position="24"/>
        <end position="93"/>
    </location>
</feature>
<dbReference type="InterPro" id="IPR007627">
    <property type="entry name" value="RNA_pol_sigma70_r2"/>
</dbReference>
<evidence type="ECO:0000313" key="8">
    <source>
        <dbReference type="Proteomes" id="UP000030185"/>
    </source>
</evidence>
<dbReference type="PANTHER" id="PTHR43133:SF8">
    <property type="entry name" value="RNA POLYMERASE SIGMA FACTOR HI_1459-RELATED"/>
    <property type="match status" value="1"/>
</dbReference>
<protein>
    <submittedName>
        <fullName evidence="7">RNA polymerase specialized sigma subunit</fullName>
    </submittedName>
</protein>
<keyword evidence="5" id="KW-0804">Transcription</keyword>
<dbReference type="Gene3D" id="1.10.10.10">
    <property type="entry name" value="Winged helix-like DNA-binding domain superfamily/Winged helix DNA-binding domain"/>
    <property type="match status" value="1"/>
</dbReference>
<dbReference type="SUPFAM" id="SSF88659">
    <property type="entry name" value="Sigma3 and sigma4 domains of RNA polymerase sigma factors"/>
    <property type="match status" value="1"/>
</dbReference>
<dbReference type="InterPro" id="IPR013324">
    <property type="entry name" value="RNA_pol_sigma_r3/r4-like"/>
</dbReference>
<dbReference type="Proteomes" id="UP000030185">
    <property type="component" value="Unassembled WGS sequence"/>
</dbReference>
<dbReference type="STRING" id="153721.MYP_4019"/>
<evidence type="ECO:0000256" key="3">
    <source>
        <dbReference type="ARBA" id="ARBA00023082"/>
    </source>
</evidence>